<evidence type="ECO:0000313" key="2">
    <source>
        <dbReference type="EMBL" id="VUG18799.1"/>
    </source>
</evidence>
<proteinExistence type="predicted"/>
<feature type="region of interest" description="Disordered" evidence="1">
    <location>
        <begin position="1"/>
        <end position="40"/>
    </location>
</feature>
<dbReference type="InterPro" id="IPR036691">
    <property type="entry name" value="Endo/exonu/phosph_ase_sf"/>
</dbReference>
<reference evidence="2 3" key="1">
    <citation type="submission" date="2019-07" db="EMBL/GenBank/DDBJ databases">
        <authorList>
            <person name="Friedrich A."/>
            <person name="Schacherer J."/>
        </authorList>
    </citation>
    <scope>NUCLEOTIDE SEQUENCE [LARGE SCALE GENOMIC DNA]</scope>
</reference>
<evidence type="ECO:0000256" key="1">
    <source>
        <dbReference type="SAM" id="MobiDB-lite"/>
    </source>
</evidence>
<protein>
    <submittedName>
        <fullName evidence="2">DEBR0S4_02630g1_1</fullName>
    </submittedName>
</protein>
<dbReference type="Gene3D" id="3.60.10.10">
    <property type="entry name" value="Endonuclease/exonuclease/phosphatase"/>
    <property type="match status" value="1"/>
</dbReference>
<keyword evidence="3" id="KW-1185">Reference proteome</keyword>
<dbReference type="SUPFAM" id="SSF56219">
    <property type="entry name" value="DNase I-like"/>
    <property type="match status" value="1"/>
</dbReference>
<gene>
    <name evidence="2" type="ORF">DEBR0S4_02630G</name>
</gene>
<feature type="compositionally biased region" description="Polar residues" evidence="1">
    <location>
        <begin position="8"/>
        <end position="21"/>
    </location>
</feature>
<sequence>MTLLGFEHTNQASSETSSTRSGPIGSFFRTKQSNNGKIPMKTITKPNRSTIIRVESWNLRNDSMPDSDDINKSISKLRREIPFEKGIKWYSQSEEKPWSKRRIGVANEVIFNRADLFTVNEALARQVEDLDALLPQMRYIGIGRDDGRAAGEFEAIYYDSRRFEVLEQDTFWMSNTPWVPSKYPGAGSIRSATVGHFREIATGVDFCLINIHLDEQSDAQRRLGAAMLKLRGGYEYAKNHCPVLLVGDFNSQSSGGNSGAYQILTGAENYDVNEMPREFREAYRNPFADTFVFDDLMKCCRPERRTGNLATFTNFKPAGKDYTRIDFQFGGNPNSERLDKKWDVEIFRIGENWFDWSYYLSDHRPVVCDLAIRT</sequence>
<dbReference type="GO" id="GO:0000175">
    <property type="term" value="F:3'-5'-RNA exonuclease activity"/>
    <property type="evidence" value="ECO:0007669"/>
    <property type="project" value="TreeGrafter"/>
</dbReference>
<name>A0A7D9CZG7_DEKBR</name>
<accession>A0A7D9CZG7</accession>
<evidence type="ECO:0000313" key="3">
    <source>
        <dbReference type="Proteomes" id="UP000478008"/>
    </source>
</evidence>
<organism evidence="2 3">
    <name type="scientific">Dekkera bruxellensis</name>
    <name type="common">Brettanomyces custersii</name>
    <dbReference type="NCBI Taxonomy" id="5007"/>
    <lineage>
        <taxon>Eukaryota</taxon>
        <taxon>Fungi</taxon>
        <taxon>Dikarya</taxon>
        <taxon>Ascomycota</taxon>
        <taxon>Saccharomycotina</taxon>
        <taxon>Pichiomycetes</taxon>
        <taxon>Pichiales</taxon>
        <taxon>Pichiaceae</taxon>
        <taxon>Brettanomyces</taxon>
    </lineage>
</organism>
<dbReference type="EMBL" id="CABFWN010000004">
    <property type="protein sequence ID" value="VUG18799.1"/>
    <property type="molecule type" value="Genomic_DNA"/>
</dbReference>
<dbReference type="InterPro" id="IPR050410">
    <property type="entry name" value="CCR4/nocturin_mRNA_transcr"/>
</dbReference>
<dbReference type="PANTHER" id="PTHR12121">
    <property type="entry name" value="CARBON CATABOLITE REPRESSOR PROTEIN 4"/>
    <property type="match status" value="1"/>
</dbReference>
<dbReference type="AlphaFoldDB" id="A0A7D9CZG7"/>
<dbReference type="CDD" id="cd09083">
    <property type="entry name" value="EEP-1"/>
    <property type="match status" value="1"/>
</dbReference>
<dbReference type="Proteomes" id="UP000478008">
    <property type="component" value="Unassembled WGS sequence"/>
</dbReference>
<dbReference type="PANTHER" id="PTHR12121:SF36">
    <property type="entry name" value="ENDONUCLEASE_EXONUCLEASE_PHOSPHATASE DOMAIN-CONTAINING PROTEIN"/>
    <property type="match status" value="1"/>
</dbReference>